<dbReference type="Proteomes" id="UP001597414">
    <property type="component" value="Unassembled WGS sequence"/>
</dbReference>
<reference evidence="3" key="1">
    <citation type="journal article" date="2019" name="Int. J. Syst. Evol. Microbiol.">
        <title>The Global Catalogue of Microorganisms (GCM) 10K type strain sequencing project: providing services to taxonomists for standard genome sequencing and annotation.</title>
        <authorList>
            <consortium name="The Broad Institute Genomics Platform"/>
            <consortium name="The Broad Institute Genome Sequencing Center for Infectious Disease"/>
            <person name="Wu L."/>
            <person name="Ma J."/>
        </authorList>
    </citation>
    <scope>NUCLEOTIDE SEQUENCE [LARGE SCALE GENOMIC DNA]</scope>
    <source>
        <strain evidence="3">KCTC 19812</strain>
    </source>
</reference>
<evidence type="ECO:0000313" key="2">
    <source>
        <dbReference type="EMBL" id="MFD2201687.1"/>
    </source>
</evidence>
<evidence type="ECO:0000313" key="3">
    <source>
        <dbReference type="Proteomes" id="UP001597414"/>
    </source>
</evidence>
<accession>A0ABW5B6Y3</accession>
<dbReference type="InterPro" id="IPR045175">
    <property type="entry name" value="M28_fam"/>
</dbReference>
<dbReference type="Pfam" id="PF04389">
    <property type="entry name" value="Peptidase_M28"/>
    <property type="match status" value="1"/>
</dbReference>
<gene>
    <name evidence="2" type="ORF">ACFSKV_08925</name>
</gene>
<comment type="caution">
    <text evidence="2">The sequence shown here is derived from an EMBL/GenBank/DDBJ whole genome shotgun (WGS) entry which is preliminary data.</text>
</comment>
<dbReference type="PANTHER" id="PTHR12147">
    <property type="entry name" value="METALLOPEPTIDASE M28 FAMILY MEMBER"/>
    <property type="match status" value="1"/>
</dbReference>
<dbReference type="Gene3D" id="3.40.630.10">
    <property type="entry name" value="Zn peptidases"/>
    <property type="match status" value="1"/>
</dbReference>
<dbReference type="EMBL" id="JBHUIV010000014">
    <property type="protein sequence ID" value="MFD2201687.1"/>
    <property type="molecule type" value="Genomic_DNA"/>
</dbReference>
<proteinExistence type="predicted"/>
<evidence type="ECO:0000259" key="1">
    <source>
        <dbReference type="Pfam" id="PF04389"/>
    </source>
</evidence>
<protein>
    <submittedName>
        <fullName evidence="2">M28 family peptidase</fullName>
    </submittedName>
</protein>
<dbReference type="SUPFAM" id="SSF53187">
    <property type="entry name" value="Zn-dependent exopeptidases"/>
    <property type="match status" value="1"/>
</dbReference>
<name>A0ABW5B6Y3_9BACT</name>
<dbReference type="InterPro" id="IPR007484">
    <property type="entry name" value="Peptidase_M28"/>
</dbReference>
<keyword evidence="3" id="KW-1185">Reference proteome</keyword>
<organism evidence="2 3">
    <name type="scientific">Shivajiella indica</name>
    <dbReference type="NCBI Taxonomy" id="872115"/>
    <lineage>
        <taxon>Bacteria</taxon>
        <taxon>Pseudomonadati</taxon>
        <taxon>Bacteroidota</taxon>
        <taxon>Cytophagia</taxon>
        <taxon>Cytophagales</taxon>
        <taxon>Cyclobacteriaceae</taxon>
        <taxon>Shivajiella</taxon>
    </lineage>
</organism>
<dbReference type="PANTHER" id="PTHR12147:SF26">
    <property type="entry name" value="PEPTIDASE M28 DOMAIN-CONTAINING PROTEIN"/>
    <property type="match status" value="1"/>
</dbReference>
<feature type="domain" description="Peptidase M28" evidence="1">
    <location>
        <begin position="65"/>
        <end position="263"/>
    </location>
</feature>
<sequence>MADLEYLASDHLEGRKPLSNGSLLARQFIKHRFQELGLTSQYPDFTQYFSFVNRRDGRVMENAANIVGFIPGEQTDQLIVIMAHYDHLGKIGESIFNGADDNASGTAAVMAIAAYFSRNRPKHSMMFVALDAEEMGHQGAKALVADFPFDLKNVVLNINLDMVSRNDDNEIYAVGTYHFPFLKPMIHKVSEGRQPKLLFGHDEPGSSLKDWTMSSDHSQFFINDIPFIYFGVEDHKDYHKETDIFENIHPEFYVSTVELILEIIISLDNGMIEKK</sequence>